<evidence type="ECO:0000256" key="2">
    <source>
        <dbReference type="ARBA" id="ARBA00022741"/>
    </source>
</evidence>
<dbReference type="Gene3D" id="3.40.50.20">
    <property type="match status" value="1"/>
</dbReference>
<keyword evidence="3 4" id="KW-0067">ATP-binding</keyword>
<dbReference type="Gene3D" id="3.30.470.20">
    <property type="entry name" value="ATP-grasp fold, B domain"/>
    <property type="match status" value="1"/>
</dbReference>
<dbReference type="GO" id="GO:0005524">
    <property type="term" value="F:ATP binding"/>
    <property type="evidence" value="ECO:0007669"/>
    <property type="project" value="UniProtKB-UniRule"/>
</dbReference>
<evidence type="ECO:0000259" key="5">
    <source>
        <dbReference type="PROSITE" id="PS50975"/>
    </source>
</evidence>
<dbReference type="Pfam" id="PF18130">
    <property type="entry name" value="ATPgrasp_N"/>
    <property type="match status" value="1"/>
</dbReference>
<dbReference type="InterPro" id="IPR041472">
    <property type="entry name" value="BL00235/CARNS1_N"/>
</dbReference>
<keyword evidence="7" id="KW-1185">Reference proteome</keyword>
<dbReference type="PANTHER" id="PTHR43585">
    <property type="entry name" value="FUMIPYRROLE BIOSYNTHESIS PROTEIN C"/>
    <property type="match status" value="1"/>
</dbReference>
<dbReference type="GO" id="GO:0016874">
    <property type="term" value="F:ligase activity"/>
    <property type="evidence" value="ECO:0007669"/>
    <property type="project" value="UniProtKB-KW"/>
</dbReference>
<reference evidence="6 7" key="1">
    <citation type="submission" date="2011-05" db="EMBL/GenBank/DDBJ databases">
        <title>Whole genome sequence of Microlunatus phosphovorus NM-1.</title>
        <authorList>
            <person name="Hosoyama A."/>
            <person name="Sasaki K."/>
            <person name="Harada T."/>
            <person name="Igarashi R."/>
            <person name="Kawakoshi A."/>
            <person name="Sasagawa M."/>
            <person name="Fukada J."/>
            <person name="Nakamura S."/>
            <person name="Katano Y."/>
            <person name="Hanada S."/>
            <person name="Kamagata Y."/>
            <person name="Nakamura N."/>
            <person name="Yamazaki S."/>
            <person name="Fujita N."/>
        </authorList>
    </citation>
    <scope>NUCLEOTIDE SEQUENCE [LARGE SCALE GENOMIC DNA]</scope>
    <source>
        <strain evidence="7">ATCC 700054 / DSM 10555 / JCM 9379 / NBRC 101784 / NCIMB 13414 / VKM Ac-1990 / NM-1</strain>
    </source>
</reference>
<dbReference type="HOGENOM" id="CLU_056352_0_0_11"/>
<gene>
    <name evidence="6" type="ordered locus">MLP_27670</name>
</gene>
<feature type="domain" description="ATP-grasp" evidence="5">
    <location>
        <begin position="117"/>
        <end position="311"/>
    </location>
</feature>
<dbReference type="GO" id="GO:0046872">
    <property type="term" value="F:metal ion binding"/>
    <property type="evidence" value="ECO:0007669"/>
    <property type="project" value="InterPro"/>
</dbReference>
<proteinExistence type="predicted"/>
<dbReference type="AlphaFoldDB" id="F5XIB2"/>
<evidence type="ECO:0000256" key="1">
    <source>
        <dbReference type="ARBA" id="ARBA00022598"/>
    </source>
</evidence>
<dbReference type="SUPFAM" id="SSF56059">
    <property type="entry name" value="Glutathione synthetase ATP-binding domain-like"/>
    <property type="match status" value="1"/>
</dbReference>
<organism evidence="6 7">
    <name type="scientific">Microlunatus phosphovorus (strain ATCC 700054 / DSM 10555 / JCM 9379 / NBRC 101784 / NCIMB 13414 / VKM Ac-1990 / NM-1)</name>
    <dbReference type="NCBI Taxonomy" id="1032480"/>
    <lineage>
        <taxon>Bacteria</taxon>
        <taxon>Bacillati</taxon>
        <taxon>Actinomycetota</taxon>
        <taxon>Actinomycetes</taxon>
        <taxon>Propionibacteriales</taxon>
        <taxon>Propionibacteriaceae</taxon>
        <taxon>Microlunatus</taxon>
    </lineage>
</organism>
<keyword evidence="1" id="KW-0436">Ligase</keyword>
<dbReference type="eggNOG" id="COG1181">
    <property type="taxonomic scope" value="Bacteria"/>
</dbReference>
<dbReference type="InterPro" id="IPR005479">
    <property type="entry name" value="CPAse_ATP-bd"/>
</dbReference>
<evidence type="ECO:0000256" key="4">
    <source>
        <dbReference type="PROSITE-ProRule" id="PRU00409"/>
    </source>
</evidence>
<dbReference type="OrthoDB" id="24041at2"/>
<evidence type="ECO:0000313" key="6">
    <source>
        <dbReference type="EMBL" id="BAK35781.1"/>
    </source>
</evidence>
<evidence type="ECO:0000313" key="7">
    <source>
        <dbReference type="Proteomes" id="UP000007947"/>
    </source>
</evidence>
<dbReference type="Gene3D" id="3.30.1490.20">
    <property type="entry name" value="ATP-grasp fold, A domain"/>
    <property type="match status" value="1"/>
</dbReference>
<dbReference type="PROSITE" id="PS50975">
    <property type="entry name" value="ATP_GRASP"/>
    <property type="match status" value="1"/>
</dbReference>
<accession>F5XIB2</accession>
<dbReference type="Pfam" id="PF02786">
    <property type="entry name" value="CPSase_L_D2"/>
    <property type="match status" value="1"/>
</dbReference>
<dbReference type="RefSeq" id="WP_013863650.1">
    <property type="nucleotide sequence ID" value="NC_015635.1"/>
</dbReference>
<dbReference type="Proteomes" id="UP000007947">
    <property type="component" value="Chromosome"/>
</dbReference>
<dbReference type="InterPro" id="IPR052032">
    <property type="entry name" value="ATP-dep_AA_Ligase"/>
</dbReference>
<dbReference type="InterPro" id="IPR013815">
    <property type="entry name" value="ATP_grasp_subdomain_1"/>
</dbReference>
<dbReference type="EMBL" id="AP012204">
    <property type="protein sequence ID" value="BAK35781.1"/>
    <property type="molecule type" value="Genomic_DNA"/>
</dbReference>
<dbReference type="PANTHER" id="PTHR43585:SF2">
    <property type="entry name" value="ATP-GRASP ENZYME FSQD"/>
    <property type="match status" value="1"/>
</dbReference>
<evidence type="ECO:0000256" key="3">
    <source>
        <dbReference type="ARBA" id="ARBA00022840"/>
    </source>
</evidence>
<keyword evidence="2 4" id="KW-0547">Nucleotide-binding</keyword>
<dbReference type="InterPro" id="IPR011761">
    <property type="entry name" value="ATP-grasp"/>
</dbReference>
<dbReference type="STRING" id="1032480.MLP_27670"/>
<dbReference type="KEGG" id="mph:MLP_27670"/>
<sequence>MVPNVVMISPGFPLEMAYFTRALAEVGATVIGVGDQPVNVLPDEAKAALAHYEHVSLADEGAVLAALQGLSRHVRIDQVECLWEPYMVLAARIRETLGLPGMTVEQTLPFRDKELMKQVLDAAGIRTPRHASTSTIAGIYAAAEEIGYPLIVKPIAGAGSADTYRVDSPAELEDVLPMIGHVEVVSVEEFIEAEEFTYDTICGAGSILYENVSWYRPRPLQARSYEWISPQTMVLRDLHRPELAGGIEMGHQVIAALGFAAGFTHMEWYRKADGEVVFGEIGARAPGARTVDVMNYACDADLFRLWASAVLTGQAAEVSRPYNAVSIFKRAQGAGHITRVEGLDHLLAEHGDSICVLDLLPIGAHRRDWRATLLSDGMVILRDPDLDRLVAMADRFGRELQLYAE</sequence>
<protein>
    <recommendedName>
        <fullName evidence="5">ATP-grasp domain-containing protein</fullName>
    </recommendedName>
</protein>
<name>F5XIB2_MICPN</name>